<dbReference type="Proteomes" id="UP000269544">
    <property type="component" value="Chromosome"/>
</dbReference>
<keyword evidence="3" id="KW-0624">Polysaccharide degradation</keyword>
<organism evidence="3 4">
    <name type="scientific">Aedoeadaptatus ivorii</name>
    <dbReference type="NCBI Taxonomy" id="54006"/>
    <lineage>
        <taxon>Bacteria</taxon>
        <taxon>Bacillati</taxon>
        <taxon>Bacillota</taxon>
        <taxon>Tissierellia</taxon>
        <taxon>Tissierellales</taxon>
        <taxon>Peptoniphilaceae</taxon>
        <taxon>Aedoeadaptatus</taxon>
    </lineage>
</organism>
<dbReference type="GO" id="GO:0031176">
    <property type="term" value="F:endo-1,4-beta-xylanase activity"/>
    <property type="evidence" value="ECO:0007669"/>
    <property type="project" value="UniProtKB-EC"/>
</dbReference>
<keyword evidence="3" id="KW-0119">Carbohydrate metabolism</keyword>
<keyword evidence="3" id="KW-0858">Xylan degradation</keyword>
<proteinExistence type="predicted"/>
<evidence type="ECO:0000313" key="4">
    <source>
        <dbReference type="Proteomes" id="UP000269544"/>
    </source>
</evidence>
<gene>
    <name evidence="3" type="primary">xynA1_4</name>
    <name evidence="3" type="ORF">NCTC13079_00376</name>
</gene>
<keyword evidence="3" id="KW-0378">Hydrolase</keyword>
<dbReference type="OrthoDB" id="174569at2"/>
<dbReference type="KEGG" id="piv:NCTC13079_00376"/>
<feature type="domain" description="SLH" evidence="2">
    <location>
        <begin position="86"/>
        <end position="141"/>
    </location>
</feature>
<dbReference type="InterPro" id="IPR001119">
    <property type="entry name" value="SLH_dom"/>
</dbReference>
<dbReference type="EMBL" id="LR134523">
    <property type="protein sequence ID" value="VEJ34888.1"/>
    <property type="molecule type" value="Genomic_DNA"/>
</dbReference>
<dbReference type="AlphaFoldDB" id="A0A3S4Z371"/>
<keyword evidence="3" id="KW-0326">Glycosidase</keyword>
<dbReference type="PROSITE" id="PS51272">
    <property type="entry name" value="SLH"/>
    <property type="match status" value="3"/>
</dbReference>
<feature type="domain" description="SLH" evidence="2">
    <location>
        <begin position="142"/>
        <end position="205"/>
    </location>
</feature>
<keyword evidence="4" id="KW-1185">Reference proteome</keyword>
<dbReference type="PANTHER" id="PTHR43308">
    <property type="entry name" value="OUTER MEMBRANE PROTEIN ALPHA-RELATED"/>
    <property type="match status" value="1"/>
</dbReference>
<keyword evidence="1" id="KW-0732">Signal</keyword>
<feature type="domain" description="SLH" evidence="2">
    <location>
        <begin position="22"/>
        <end position="85"/>
    </location>
</feature>
<feature type="chain" id="PRO_5018597249" evidence="1">
    <location>
        <begin position="25"/>
        <end position="220"/>
    </location>
</feature>
<accession>A0A3S4Z371</accession>
<feature type="signal peptide" evidence="1">
    <location>
        <begin position="1"/>
        <end position="24"/>
    </location>
</feature>
<sequence length="220" mass="23767">MKQIRRKIAAALAVLMLLPSAVYAKNFSDIGGHWSAPYVRTLSDMGIVSGYGDGSFRPNGTVSKAEFFAMVNRAAGLRRTYTVTFSDVAPGSWYYREVAKGVKAGYLTPTTGRLHPNQPISRQEAMRILAYMYNMTASPGSLSRFSDANFIAPAARPGVAALVDAGVVSGYGDGRFVPGGSITRGEVAKVFQVLIANYNKPLARTVLDSKIPFGPRDLYE</sequence>
<dbReference type="EC" id="3.2.1.8" evidence="3"/>
<dbReference type="PANTHER" id="PTHR43308:SF5">
    <property type="entry name" value="S-LAYER PROTEIN _ PEPTIDOGLYCAN ENDO-BETA-N-ACETYLGLUCOSAMINIDASE"/>
    <property type="match status" value="1"/>
</dbReference>
<dbReference type="RefSeq" id="WP_126464829.1">
    <property type="nucleotide sequence ID" value="NZ_LR134523.1"/>
</dbReference>
<name>A0A3S4Z371_9FIRM</name>
<evidence type="ECO:0000256" key="1">
    <source>
        <dbReference type="SAM" id="SignalP"/>
    </source>
</evidence>
<evidence type="ECO:0000259" key="2">
    <source>
        <dbReference type="PROSITE" id="PS51272"/>
    </source>
</evidence>
<reference evidence="3 4" key="1">
    <citation type="submission" date="2018-12" db="EMBL/GenBank/DDBJ databases">
        <authorList>
            <consortium name="Pathogen Informatics"/>
        </authorList>
    </citation>
    <scope>NUCLEOTIDE SEQUENCE [LARGE SCALE GENOMIC DNA]</scope>
    <source>
        <strain evidence="3 4">NCTC13079</strain>
    </source>
</reference>
<dbReference type="InterPro" id="IPR051465">
    <property type="entry name" value="Cell_Envelope_Struct_Comp"/>
</dbReference>
<dbReference type="GO" id="GO:0045493">
    <property type="term" value="P:xylan catabolic process"/>
    <property type="evidence" value="ECO:0007669"/>
    <property type="project" value="UniProtKB-KW"/>
</dbReference>
<dbReference type="Pfam" id="PF00395">
    <property type="entry name" value="SLH"/>
    <property type="match status" value="3"/>
</dbReference>
<protein>
    <submittedName>
        <fullName evidence="3">Endo-1,4-beta-xylanase A</fullName>
        <ecNumber evidence="3">3.2.1.8</ecNumber>
    </submittedName>
</protein>
<evidence type="ECO:0000313" key="3">
    <source>
        <dbReference type="EMBL" id="VEJ34888.1"/>
    </source>
</evidence>